<evidence type="ECO:0000256" key="1">
    <source>
        <dbReference type="ARBA" id="ARBA00022857"/>
    </source>
</evidence>
<keyword evidence="5" id="KW-1185">Reference proteome</keyword>
<dbReference type="CDD" id="cd08252">
    <property type="entry name" value="AL_MDR"/>
    <property type="match status" value="1"/>
</dbReference>
<evidence type="ECO:0000256" key="2">
    <source>
        <dbReference type="RuleBase" id="RU364000"/>
    </source>
</evidence>
<dbReference type="Proteomes" id="UP000054773">
    <property type="component" value="Unassembled WGS sequence"/>
</dbReference>
<keyword evidence="2" id="KW-0479">Metal-binding</keyword>
<dbReference type="Pfam" id="PF08240">
    <property type="entry name" value="ADH_N"/>
    <property type="match status" value="1"/>
</dbReference>
<dbReference type="InterPro" id="IPR013154">
    <property type="entry name" value="ADH-like_N"/>
</dbReference>
<dbReference type="SMART" id="SM00829">
    <property type="entry name" value="PKS_ER"/>
    <property type="match status" value="1"/>
</dbReference>
<evidence type="ECO:0000259" key="3">
    <source>
        <dbReference type="SMART" id="SM00829"/>
    </source>
</evidence>
<dbReference type="EMBL" id="LNYA01000024">
    <property type="protein sequence ID" value="KTC97516.1"/>
    <property type="molecule type" value="Genomic_DNA"/>
</dbReference>
<keyword evidence="1" id="KW-0521">NADP</keyword>
<feature type="domain" description="Enoyl reductase (ER)" evidence="3">
    <location>
        <begin position="13"/>
        <end position="328"/>
    </location>
</feature>
<dbReference type="RefSeq" id="WP_058526515.1">
    <property type="nucleotide sequence ID" value="NZ_CAAAHY010000027.1"/>
</dbReference>
<dbReference type="SUPFAM" id="SSF51735">
    <property type="entry name" value="NAD(P)-binding Rossmann-fold domains"/>
    <property type="match status" value="1"/>
</dbReference>
<protein>
    <recommendedName>
        <fullName evidence="2">Zinc-type alcohol dehydrogenase-like protein</fullName>
    </recommendedName>
</protein>
<gene>
    <name evidence="4" type="ORF">Lery_1355</name>
</gene>
<keyword evidence="2" id="KW-0560">Oxidoreductase</keyword>
<evidence type="ECO:0000313" key="5">
    <source>
        <dbReference type="Proteomes" id="UP000054773"/>
    </source>
</evidence>
<dbReference type="InterPro" id="IPR051603">
    <property type="entry name" value="Zinc-ADH_QOR/CCCR"/>
</dbReference>
<dbReference type="NCBIfam" id="TIGR02817">
    <property type="entry name" value="adh_fam_1"/>
    <property type="match status" value="1"/>
</dbReference>
<accession>A0A0W0TPN4</accession>
<organism evidence="4 5">
    <name type="scientific">Legionella erythra</name>
    <dbReference type="NCBI Taxonomy" id="448"/>
    <lineage>
        <taxon>Bacteria</taxon>
        <taxon>Pseudomonadati</taxon>
        <taxon>Pseudomonadota</taxon>
        <taxon>Gammaproteobacteria</taxon>
        <taxon>Legionellales</taxon>
        <taxon>Legionellaceae</taxon>
        <taxon>Legionella</taxon>
    </lineage>
</organism>
<name>A0A0W0TPN4_LEGER</name>
<dbReference type="Gene3D" id="3.90.180.10">
    <property type="entry name" value="Medium-chain alcohol dehydrogenases, catalytic domain"/>
    <property type="match status" value="1"/>
</dbReference>
<dbReference type="GO" id="GO:0008270">
    <property type="term" value="F:zinc ion binding"/>
    <property type="evidence" value="ECO:0007669"/>
    <property type="project" value="InterPro"/>
</dbReference>
<dbReference type="STRING" id="448.Lery_1355"/>
<dbReference type="Gene3D" id="3.40.50.720">
    <property type="entry name" value="NAD(P)-binding Rossmann-like Domain"/>
    <property type="match status" value="1"/>
</dbReference>
<keyword evidence="2" id="KW-0862">Zinc</keyword>
<dbReference type="OrthoDB" id="9785812at2"/>
<reference evidence="4 5" key="1">
    <citation type="submission" date="2015-11" db="EMBL/GenBank/DDBJ databases">
        <title>Genomic analysis of 38 Legionella species identifies large and diverse effector repertoires.</title>
        <authorList>
            <person name="Burstein D."/>
            <person name="Amaro F."/>
            <person name="Zusman T."/>
            <person name="Lifshitz Z."/>
            <person name="Cohen O."/>
            <person name="Gilbert J.A."/>
            <person name="Pupko T."/>
            <person name="Shuman H.A."/>
            <person name="Segal G."/>
        </authorList>
    </citation>
    <scope>NUCLEOTIDE SEQUENCE [LARGE SCALE GENOMIC DNA]</scope>
    <source>
        <strain evidence="4 5">SE-32A-C8</strain>
    </source>
</reference>
<proteinExistence type="inferred from homology"/>
<dbReference type="InterPro" id="IPR014182">
    <property type="entry name" value="ADH_Zn_typ-1"/>
</dbReference>
<dbReference type="PANTHER" id="PTHR44154">
    <property type="entry name" value="QUINONE OXIDOREDUCTASE"/>
    <property type="match status" value="1"/>
</dbReference>
<dbReference type="PATRIC" id="fig|448.7.peg.1416"/>
<dbReference type="AlphaFoldDB" id="A0A0W0TPN4"/>
<comment type="caution">
    <text evidence="4">The sequence shown here is derived from an EMBL/GenBank/DDBJ whole genome shotgun (WGS) entry which is preliminary data.</text>
</comment>
<dbReference type="InterPro" id="IPR036291">
    <property type="entry name" value="NAD(P)-bd_dom_sf"/>
</dbReference>
<dbReference type="Pfam" id="PF13602">
    <property type="entry name" value="ADH_zinc_N_2"/>
    <property type="match status" value="1"/>
</dbReference>
<sequence length="331" mass="36414">MKAVGYQKAGPANVLTDIELPVPTPGDYDLLVEVKAVAVNPVDCKVRVKANAEGGDYRILGWDAAGIVKAIGAKVSLFKPGDEVWYAGDLMRPGCNSEFHLIDENLVGKKPKSLSFTQAAAMPLTSLTAWELLFDRLAIDQDEKASILITGAAGGVGSILVQLARQLTSLTIIGTASRQESIDWILKQGGHFVIDHTHPMLEQLVHFEINQVDYVASLTHSDAHAEELIRCLKPQAKFALIDDPANLDIKLFKLKSLSIHWEMMFTRSMYKTTDRIRQHAILDRVSELVDKGNLHTTLNEEFGPVNAANLKRAHELIESGRSRGKIVLTGF</sequence>
<dbReference type="GO" id="GO:0016491">
    <property type="term" value="F:oxidoreductase activity"/>
    <property type="evidence" value="ECO:0007669"/>
    <property type="project" value="UniProtKB-KW"/>
</dbReference>
<comment type="similarity">
    <text evidence="2">Belongs to the zinc-containing alcohol dehydrogenase family. Quinone oxidoreductase subfamily.</text>
</comment>
<dbReference type="InterPro" id="IPR020843">
    <property type="entry name" value="ER"/>
</dbReference>
<dbReference type="InterPro" id="IPR011032">
    <property type="entry name" value="GroES-like_sf"/>
</dbReference>
<dbReference type="SUPFAM" id="SSF50129">
    <property type="entry name" value="GroES-like"/>
    <property type="match status" value="1"/>
</dbReference>
<evidence type="ECO:0000313" key="4">
    <source>
        <dbReference type="EMBL" id="KTC97516.1"/>
    </source>
</evidence>
<dbReference type="PANTHER" id="PTHR44154:SF1">
    <property type="entry name" value="QUINONE OXIDOREDUCTASE"/>
    <property type="match status" value="1"/>
</dbReference>